<dbReference type="SUPFAM" id="SSF51735">
    <property type="entry name" value="NAD(P)-binding Rossmann-fold domains"/>
    <property type="match status" value="1"/>
</dbReference>
<dbReference type="InterPro" id="IPR036291">
    <property type="entry name" value="NAD(P)-bd_dom_sf"/>
</dbReference>
<name>A0A9W9FBI2_9EURO</name>
<organism evidence="1 2">
    <name type="scientific">Penicillium angulare</name>
    <dbReference type="NCBI Taxonomy" id="116970"/>
    <lineage>
        <taxon>Eukaryota</taxon>
        <taxon>Fungi</taxon>
        <taxon>Dikarya</taxon>
        <taxon>Ascomycota</taxon>
        <taxon>Pezizomycotina</taxon>
        <taxon>Eurotiomycetes</taxon>
        <taxon>Eurotiomycetidae</taxon>
        <taxon>Eurotiales</taxon>
        <taxon>Aspergillaceae</taxon>
        <taxon>Penicillium</taxon>
    </lineage>
</organism>
<evidence type="ECO:0000313" key="1">
    <source>
        <dbReference type="EMBL" id="KAJ5097045.1"/>
    </source>
</evidence>
<dbReference type="Gene3D" id="3.40.50.720">
    <property type="entry name" value="NAD(P)-binding Rossmann-like Domain"/>
    <property type="match status" value="1"/>
</dbReference>
<dbReference type="EMBL" id="JAPQKH010000005">
    <property type="protein sequence ID" value="KAJ5097045.1"/>
    <property type="molecule type" value="Genomic_DNA"/>
</dbReference>
<sequence>MVAFLGGAFNVDYACTKAAMLALHDGLRDEIKLLHGKDGVQTTIVHPSWVRTPVIQEWVDKGLLPFEKTVGPEEVADAIVGQIMSGVGGQIILPNDSAGLILPFVRGLPGWIQDMMRERASRTLLKCVEGK</sequence>
<dbReference type="AlphaFoldDB" id="A0A9W9FBI2"/>
<comment type="caution">
    <text evidence="1">The sequence shown here is derived from an EMBL/GenBank/DDBJ whole genome shotgun (WGS) entry which is preliminary data.</text>
</comment>
<protein>
    <submittedName>
        <fullName evidence="1">Uncharacterized protein</fullName>
    </submittedName>
</protein>
<reference evidence="1" key="1">
    <citation type="submission" date="2022-11" db="EMBL/GenBank/DDBJ databases">
        <authorList>
            <person name="Petersen C."/>
        </authorList>
    </citation>
    <scope>NUCLEOTIDE SEQUENCE</scope>
    <source>
        <strain evidence="1">IBT 30069</strain>
    </source>
</reference>
<proteinExistence type="predicted"/>
<dbReference type="Proteomes" id="UP001149165">
    <property type="component" value="Unassembled WGS sequence"/>
</dbReference>
<gene>
    <name evidence="1" type="ORF">N7456_007766</name>
</gene>
<keyword evidence="2" id="KW-1185">Reference proteome</keyword>
<dbReference type="OrthoDB" id="10253736at2759"/>
<reference evidence="1" key="2">
    <citation type="journal article" date="2023" name="IMA Fungus">
        <title>Comparative genomic study of the Penicillium genus elucidates a diverse pangenome and 15 lateral gene transfer events.</title>
        <authorList>
            <person name="Petersen C."/>
            <person name="Sorensen T."/>
            <person name="Nielsen M.R."/>
            <person name="Sondergaard T.E."/>
            <person name="Sorensen J.L."/>
            <person name="Fitzpatrick D.A."/>
            <person name="Frisvad J.C."/>
            <person name="Nielsen K.L."/>
        </authorList>
    </citation>
    <scope>NUCLEOTIDE SEQUENCE</scope>
    <source>
        <strain evidence="1">IBT 30069</strain>
    </source>
</reference>
<accession>A0A9W9FBI2</accession>
<evidence type="ECO:0000313" key="2">
    <source>
        <dbReference type="Proteomes" id="UP001149165"/>
    </source>
</evidence>